<name>A0A5E7H8S4_PSEFL</name>
<gene>
    <name evidence="1" type="ORF">PS928_00212</name>
</gene>
<dbReference type="Proteomes" id="UP000381378">
    <property type="component" value="Unassembled WGS sequence"/>
</dbReference>
<evidence type="ECO:0000313" key="2">
    <source>
        <dbReference type="Proteomes" id="UP000381378"/>
    </source>
</evidence>
<dbReference type="AlphaFoldDB" id="A0A5E7H8S4"/>
<dbReference type="EMBL" id="CABVJF010000001">
    <property type="protein sequence ID" value="VVP75429.1"/>
    <property type="molecule type" value="Genomic_DNA"/>
</dbReference>
<dbReference type="PROSITE" id="PS51257">
    <property type="entry name" value="PROKAR_LIPOPROTEIN"/>
    <property type="match status" value="1"/>
</dbReference>
<protein>
    <submittedName>
        <fullName evidence="1">Uncharacterized protein</fullName>
    </submittedName>
</protein>
<evidence type="ECO:0000313" key="1">
    <source>
        <dbReference type="EMBL" id="VVP75429.1"/>
    </source>
</evidence>
<proteinExistence type="predicted"/>
<reference evidence="1 2" key="1">
    <citation type="submission" date="2019-09" db="EMBL/GenBank/DDBJ databases">
        <authorList>
            <person name="Chandra G."/>
            <person name="Truman W A."/>
        </authorList>
    </citation>
    <scope>NUCLEOTIDE SEQUENCE [LARGE SCALE GENOMIC DNA]</scope>
    <source>
        <strain evidence="1">PS928</strain>
    </source>
</reference>
<sequence>MNLENIRYHIAVTLLVLGCSIPIMGVVVWVITEIIPLEGRALKIAYLITYVFIVLFGLRFYIPRMRGMT</sequence>
<organism evidence="1 2">
    <name type="scientific">Pseudomonas fluorescens</name>
    <dbReference type="NCBI Taxonomy" id="294"/>
    <lineage>
        <taxon>Bacteria</taxon>
        <taxon>Pseudomonadati</taxon>
        <taxon>Pseudomonadota</taxon>
        <taxon>Gammaproteobacteria</taxon>
        <taxon>Pseudomonadales</taxon>
        <taxon>Pseudomonadaceae</taxon>
        <taxon>Pseudomonas</taxon>
    </lineage>
</organism>
<dbReference type="OrthoDB" id="6988377at2"/>
<accession>A0A5E7H8S4</accession>